<evidence type="ECO:0000256" key="2">
    <source>
        <dbReference type="ARBA" id="ARBA00006683"/>
    </source>
</evidence>
<evidence type="ECO:0000256" key="3">
    <source>
        <dbReference type="ARBA" id="ARBA00007316"/>
    </source>
</evidence>
<keyword evidence="5" id="KW-1003">Cell membrane</keyword>
<evidence type="ECO:0000256" key="4">
    <source>
        <dbReference type="ARBA" id="ARBA00011903"/>
    </source>
</evidence>
<dbReference type="Gene3D" id="3.40.50.300">
    <property type="entry name" value="P-loop containing nucleotide triphosphate hydrolases"/>
    <property type="match status" value="1"/>
</dbReference>
<sequence length="565" mass="62250">MNQRELQAYLRPILRWWWLILLAMALAGTSAYIFARMRPDVYIASGTVMVGTALQERNPDSQQLSLTQGLAQTYARIMQRPSIKKATMEALGMDWLPQYTVRTESQLIEINVTDVDPQRAYAVATELINQLILLSPGGQERQQREQFVQEQLRKLEQSMRSTEEEISRRQTELSAALSARQIRQLEDQIAALEAKMASLQSTYVNLLANTDQGSTNTINILDPPAVPTQPVPNRWWLLVAVAALIGAGVAVAGAYLLELLDDRLENVEQIQRVTGLTTLGVLPESNVDSSERPLIMLSAPHTSDAEAFRVLRTNLLFASVDRGLGALVVTSPTPGEGKSFVSSNLAIAFAQTGQRVILVDADLRKPTLHRAFGLVNNVGVTSALVSNLDEFTAALQQTIVPELRVMTSGPLPPNPSELLSSRRMQELLDRLRSDCDLLVIDSPPVTVVSDTAALASRTDGVLLVFSREKMNRDLAHKTMGALRQVNASVLGIVLNRVTSGEHGYYYSYHKSYSSRYYSGYYAPRRHAKAAAETTMVVSPQPVPHRSINNGAPLEPESVGQPKSVK</sequence>
<evidence type="ECO:0000313" key="19">
    <source>
        <dbReference type="EMBL" id="BAM01670.1"/>
    </source>
</evidence>
<dbReference type="Proteomes" id="UP000007880">
    <property type="component" value="Chromosome"/>
</dbReference>
<dbReference type="eggNOG" id="COG0489">
    <property type="taxonomic scope" value="Bacteria"/>
</dbReference>
<dbReference type="GO" id="GO:0042802">
    <property type="term" value="F:identical protein binding"/>
    <property type="evidence" value="ECO:0007669"/>
    <property type="project" value="UniProtKB-ARBA"/>
</dbReference>
<dbReference type="RefSeq" id="WP_014434896.1">
    <property type="nucleotide sequence ID" value="NC_017079.1"/>
</dbReference>
<evidence type="ECO:0000256" key="17">
    <source>
        <dbReference type="SAM" id="Phobius"/>
    </source>
</evidence>
<dbReference type="EMBL" id="AP012337">
    <property type="protein sequence ID" value="BAM01670.1"/>
    <property type="molecule type" value="Genomic_DNA"/>
</dbReference>
<keyword evidence="9" id="KW-0418">Kinase</keyword>
<dbReference type="InterPro" id="IPR050445">
    <property type="entry name" value="Bact_polysacc_biosynth/exp"/>
</dbReference>
<protein>
    <recommendedName>
        <fullName evidence="4">non-specific protein-tyrosine kinase</fullName>
        <ecNumber evidence="4">2.7.10.2</ecNumber>
    </recommendedName>
</protein>
<accession>I0I8T2</accession>
<keyword evidence="10" id="KW-0067">ATP-binding</keyword>
<evidence type="ECO:0000256" key="10">
    <source>
        <dbReference type="ARBA" id="ARBA00022840"/>
    </source>
</evidence>
<dbReference type="InterPro" id="IPR027417">
    <property type="entry name" value="P-loop_NTPase"/>
</dbReference>
<keyword evidence="11 17" id="KW-1133">Transmembrane helix</keyword>
<evidence type="ECO:0000256" key="12">
    <source>
        <dbReference type="ARBA" id="ARBA00023136"/>
    </source>
</evidence>
<dbReference type="OrthoDB" id="9794577at2"/>
<evidence type="ECO:0000256" key="13">
    <source>
        <dbReference type="ARBA" id="ARBA00023137"/>
    </source>
</evidence>
<dbReference type="InterPro" id="IPR033756">
    <property type="entry name" value="YlxH/NBP35"/>
</dbReference>
<dbReference type="GO" id="GO:0005886">
    <property type="term" value="C:plasma membrane"/>
    <property type="evidence" value="ECO:0007669"/>
    <property type="project" value="UniProtKB-SubCell"/>
</dbReference>
<dbReference type="STRING" id="926550.CLDAP_36300"/>
<feature type="transmembrane region" description="Helical" evidence="17">
    <location>
        <begin position="235"/>
        <end position="257"/>
    </location>
</feature>
<name>I0I8T2_CALAS</name>
<dbReference type="EC" id="2.7.10.2" evidence="4"/>
<dbReference type="GO" id="GO:0005524">
    <property type="term" value="F:ATP binding"/>
    <property type="evidence" value="ECO:0007669"/>
    <property type="project" value="UniProtKB-KW"/>
</dbReference>
<evidence type="ECO:0000256" key="7">
    <source>
        <dbReference type="ARBA" id="ARBA00022692"/>
    </source>
</evidence>
<dbReference type="InterPro" id="IPR003856">
    <property type="entry name" value="LPS_length_determ_N"/>
</dbReference>
<keyword evidence="8" id="KW-0547">Nucleotide-binding</keyword>
<keyword evidence="12 17" id="KW-0472">Membrane</keyword>
<evidence type="ECO:0000256" key="9">
    <source>
        <dbReference type="ARBA" id="ARBA00022777"/>
    </source>
</evidence>
<comment type="subcellular location">
    <subcellularLocation>
        <location evidence="1">Cell membrane</location>
        <topology evidence="1">Multi-pass membrane protein</topology>
    </subcellularLocation>
</comment>
<keyword evidence="7 17" id="KW-0812">Transmembrane</keyword>
<dbReference type="AlphaFoldDB" id="I0I8T2"/>
<dbReference type="HOGENOM" id="CLU_009912_4_2_0"/>
<dbReference type="Pfam" id="PF10609">
    <property type="entry name" value="ParA"/>
    <property type="match status" value="1"/>
</dbReference>
<keyword evidence="20" id="KW-1185">Reference proteome</keyword>
<evidence type="ECO:0000256" key="1">
    <source>
        <dbReference type="ARBA" id="ARBA00004651"/>
    </source>
</evidence>
<dbReference type="SUPFAM" id="SSF52540">
    <property type="entry name" value="P-loop containing nucleoside triphosphate hydrolases"/>
    <property type="match status" value="1"/>
</dbReference>
<evidence type="ECO:0000256" key="11">
    <source>
        <dbReference type="ARBA" id="ARBA00022989"/>
    </source>
</evidence>
<dbReference type="Pfam" id="PF02706">
    <property type="entry name" value="Wzz"/>
    <property type="match status" value="1"/>
</dbReference>
<evidence type="ECO:0000256" key="16">
    <source>
        <dbReference type="SAM" id="MobiDB-lite"/>
    </source>
</evidence>
<dbReference type="NCBIfam" id="TIGR01007">
    <property type="entry name" value="eps_fam"/>
    <property type="match status" value="1"/>
</dbReference>
<dbReference type="FunFam" id="3.40.50.300:FF:000527">
    <property type="entry name" value="Tyrosine-protein kinase etk"/>
    <property type="match status" value="1"/>
</dbReference>
<proteinExistence type="inferred from homology"/>
<dbReference type="PANTHER" id="PTHR32309">
    <property type="entry name" value="TYROSINE-PROTEIN KINASE"/>
    <property type="match status" value="1"/>
</dbReference>
<comment type="similarity">
    <text evidence="3">Belongs to the CpsD/CapB family.</text>
</comment>
<evidence type="ECO:0000256" key="8">
    <source>
        <dbReference type="ARBA" id="ARBA00022741"/>
    </source>
</evidence>
<organism evidence="19 20">
    <name type="scientific">Caldilinea aerophila (strain DSM 14535 / JCM 11387 / NBRC 104270 / STL-6-O1)</name>
    <dbReference type="NCBI Taxonomy" id="926550"/>
    <lineage>
        <taxon>Bacteria</taxon>
        <taxon>Bacillati</taxon>
        <taxon>Chloroflexota</taxon>
        <taxon>Caldilineae</taxon>
        <taxon>Caldilineales</taxon>
        <taxon>Caldilineaceae</taxon>
        <taxon>Caldilinea</taxon>
    </lineage>
</organism>
<evidence type="ECO:0000256" key="15">
    <source>
        <dbReference type="SAM" id="Coils"/>
    </source>
</evidence>
<dbReference type="PANTHER" id="PTHR32309:SF13">
    <property type="entry name" value="FERRIC ENTEROBACTIN TRANSPORT PROTEIN FEPE"/>
    <property type="match status" value="1"/>
</dbReference>
<feature type="region of interest" description="Disordered" evidence="16">
    <location>
        <begin position="540"/>
        <end position="565"/>
    </location>
</feature>
<gene>
    <name evidence="19" type="ordered locus">CLDAP_36300</name>
</gene>
<feature type="transmembrane region" description="Helical" evidence="17">
    <location>
        <begin position="16"/>
        <end position="35"/>
    </location>
</feature>
<comment type="similarity">
    <text evidence="2">Belongs to the CpsC/CapA family.</text>
</comment>
<keyword evidence="13" id="KW-0829">Tyrosine-protein kinase</keyword>
<feature type="domain" description="Polysaccharide chain length determinant N-terminal" evidence="18">
    <location>
        <begin position="6"/>
        <end position="90"/>
    </location>
</feature>
<keyword evidence="6" id="KW-0808">Transferase</keyword>
<evidence type="ECO:0000313" key="20">
    <source>
        <dbReference type="Proteomes" id="UP000007880"/>
    </source>
</evidence>
<evidence type="ECO:0000256" key="6">
    <source>
        <dbReference type="ARBA" id="ARBA00022679"/>
    </source>
</evidence>
<feature type="coiled-coil region" evidence="15">
    <location>
        <begin position="145"/>
        <end position="209"/>
    </location>
</feature>
<dbReference type="eggNOG" id="COG3206">
    <property type="taxonomic scope" value="Bacteria"/>
</dbReference>
<evidence type="ECO:0000256" key="14">
    <source>
        <dbReference type="ARBA" id="ARBA00051245"/>
    </source>
</evidence>
<dbReference type="InterPro" id="IPR005702">
    <property type="entry name" value="Wzc-like_C"/>
</dbReference>
<comment type="catalytic activity">
    <reaction evidence="14">
        <text>L-tyrosyl-[protein] + ATP = O-phospho-L-tyrosyl-[protein] + ADP + H(+)</text>
        <dbReference type="Rhea" id="RHEA:10596"/>
        <dbReference type="Rhea" id="RHEA-COMP:10136"/>
        <dbReference type="Rhea" id="RHEA-COMP:20101"/>
        <dbReference type="ChEBI" id="CHEBI:15378"/>
        <dbReference type="ChEBI" id="CHEBI:30616"/>
        <dbReference type="ChEBI" id="CHEBI:46858"/>
        <dbReference type="ChEBI" id="CHEBI:61978"/>
        <dbReference type="ChEBI" id="CHEBI:456216"/>
        <dbReference type="EC" id="2.7.10.2"/>
    </reaction>
</comment>
<reference evidence="19 20" key="1">
    <citation type="submission" date="2012-02" db="EMBL/GenBank/DDBJ databases">
        <title>Complete genome sequence of Caldilinea aerophila DSM 14535 (= NBRC 102666).</title>
        <authorList>
            <person name="Oguchi A."/>
            <person name="Hosoyama A."/>
            <person name="Sekine M."/>
            <person name="Fukai R."/>
            <person name="Kato Y."/>
            <person name="Nakamura S."/>
            <person name="Hanada S."/>
            <person name="Yamazaki S."/>
            <person name="Fujita N."/>
        </authorList>
    </citation>
    <scope>NUCLEOTIDE SEQUENCE [LARGE SCALE GENOMIC DNA]</scope>
    <source>
        <strain evidence="20">DSM 14535 / JCM 11387 / NBRC 104270 / STL-6-O1</strain>
    </source>
</reference>
<evidence type="ECO:0000256" key="5">
    <source>
        <dbReference type="ARBA" id="ARBA00022475"/>
    </source>
</evidence>
<dbReference type="KEGG" id="cap:CLDAP_36300"/>
<evidence type="ECO:0000259" key="18">
    <source>
        <dbReference type="Pfam" id="PF02706"/>
    </source>
</evidence>
<dbReference type="CDD" id="cd05387">
    <property type="entry name" value="BY-kinase"/>
    <property type="match status" value="1"/>
</dbReference>
<dbReference type="GO" id="GO:0004715">
    <property type="term" value="F:non-membrane spanning protein tyrosine kinase activity"/>
    <property type="evidence" value="ECO:0007669"/>
    <property type="project" value="UniProtKB-EC"/>
</dbReference>
<keyword evidence="15" id="KW-0175">Coiled coil</keyword>